<comment type="catalytic activity">
    <reaction evidence="6">
        <text>Exonucleolytic cleavage in either 5'- to 3'- or 3'- to 5'-direction to yield nucleoside 5'-phosphates.</text>
        <dbReference type="EC" id="3.1.11.6"/>
    </reaction>
</comment>
<comment type="similarity">
    <text evidence="1 6">Belongs to the XseB family.</text>
</comment>
<evidence type="ECO:0000313" key="8">
    <source>
        <dbReference type="Proteomes" id="UP001220377"/>
    </source>
</evidence>
<evidence type="ECO:0000256" key="5">
    <source>
        <dbReference type="ARBA" id="ARBA00022839"/>
    </source>
</evidence>
<dbReference type="PANTHER" id="PTHR34137">
    <property type="entry name" value="EXODEOXYRIBONUCLEASE 7 SMALL SUBUNIT"/>
    <property type="match status" value="1"/>
</dbReference>
<dbReference type="PANTHER" id="PTHR34137:SF1">
    <property type="entry name" value="EXODEOXYRIBONUCLEASE 7 SMALL SUBUNIT"/>
    <property type="match status" value="1"/>
</dbReference>
<dbReference type="PIRSF" id="PIRSF006488">
    <property type="entry name" value="Exonuc_VII_S"/>
    <property type="match status" value="1"/>
</dbReference>
<evidence type="ECO:0000256" key="6">
    <source>
        <dbReference type="HAMAP-Rule" id="MF_00337"/>
    </source>
</evidence>
<sequence>MAEQKEQTFEEQLTQLEDIVGQLERGDVPLEKALAQFQTGVQLAGKLDKTLKNAEAAVAKVMTPEGELKDFTEDDKSAK</sequence>
<gene>
    <name evidence="6" type="primary">xseB</name>
    <name evidence="7" type="ORF">PQ472_05380</name>
</gene>
<keyword evidence="8" id="KW-1185">Reference proteome</keyword>
<keyword evidence="5 6" id="KW-0269">Exonuclease</keyword>
<accession>A0ABY7WU30</accession>
<protein>
    <recommendedName>
        <fullName evidence="6">Exodeoxyribonuclease 7 small subunit</fullName>
        <ecNumber evidence="6">3.1.11.6</ecNumber>
    </recommendedName>
    <alternativeName>
        <fullName evidence="6">Exodeoxyribonuclease VII small subunit</fullName>
        <shortName evidence="6">Exonuclease VII small subunit</shortName>
    </alternativeName>
</protein>
<keyword evidence="3 6" id="KW-0540">Nuclease</keyword>
<evidence type="ECO:0000256" key="1">
    <source>
        <dbReference type="ARBA" id="ARBA00009998"/>
    </source>
</evidence>
<dbReference type="NCBIfam" id="NF002138">
    <property type="entry name" value="PRK00977.1-2"/>
    <property type="match status" value="1"/>
</dbReference>
<evidence type="ECO:0000256" key="4">
    <source>
        <dbReference type="ARBA" id="ARBA00022801"/>
    </source>
</evidence>
<evidence type="ECO:0000256" key="2">
    <source>
        <dbReference type="ARBA" id="ARBA00022490"/>
    </source>
</evidence>
<comment type="function">
    <text evidence="6">Bidirectionally degrades single-stranded DNA into large acid-insoluble oligonucleotides, which are then degraded further into small acid-soluble oligonucleotides.</text>
</comment>
<dbReference type="SUPFAM" id="SSF116842">
    <property type="entry name" value="XseB-like"/>
    <property type="match status" value="1"/>
</dbReference>
<evidence type="ECO:0000256" key="3">
    <source>
        <dbReference type="ARBA" id="ARBA00022722"/>
    </source>
</evidence>
<proteinExistence type="inferred from homology"/>
<dbReference type="Proteomes" id="UP001220377">
    <property type="component" value="Chromosome"/>
</dbReference>
<dbReference type="GO" id="GO:0008855">
    <property type="term" value="F:exodeoxyribonuclease VII activity"/>
    <property type="evidence" value="ECO:0007669"/>
    <property type="project" value="UniProtKB-EC"/>
</dbReference>
<dbReference type="NCBIfam" id="TIGR01280">
    <property type="entry name" value="xseB"/>
    <property type="match status" value="1"/>
</dbReference>
<dbReference type="Gene3D" id="1.10.287.1040">
    <property type="entry name" value="Exonuclease VII, small subunit"/>
    <property type="match status" value="1"/>
</dbReference>
<keyword evidence="4 6" id="KW-0378">Hydrolase</keyword>
<reference evidence="7 8" key="1">
    <citation type="submission" date="2023-02" db="EMBL/GenBank/DDBJ databases">
        <title>Genome sequence of Lacticaseibacillus sp. KACC 23028.</title>
        <authorList>
            <person name="Kim S."/>
            <person name="Heo J."/>
            <person name="Kwon S.-W."/>
        </authorList>
    </citation>
    <scope>NUCLEOTIDE SEQUENCE [LARGE SCALE GENOMIC DNA]</scope>
    <source>
        <strain evidence="7 8">KACC 23028</strain>
    </source>
</reference>
<dbReference type="RefSeq" id="WP_274261980.1">
    <property type="nucleotide sequence ID" value="NZ_CP117884.1"/>
</dbReference>
<name>A0ABY7WU30_9LACO</name>
<dbReference type="EMBL" id="CP117884">
    <property type="protein sequence ID" value="WDF83669.1"/>
    <property type="molecule type" value="Genomic_DNA"/>
</dbReference>
<organism evidence="7 8">
    <name type="scientific">Lacticaseibacillus pabuli</name>
    <dbReference type="NCBI Taxonomy" id="3025672"/>
    <lineage>
        <taxon>Bacteria</taxon>
        <taxon>Bacillati</taxon>
        <taxon>Bacillota</taxon>
        <taxon>Bacilli</taxon>
        <taxon>Lactobacillales</taxon>
        <taxon>Lactobacillaceae</taxon>
        <taxon>Lacticaseibacillus</taxon>
    </lineage>
</organism>
<dbReference type="InterPro" id="IPR003761">
    <property type="entry name" value="Exonuc_VII_S"/>
</dbReference>
<dbReference type="InterPro" id="IPR037004">
    <property type="entry name" value="Exonuc_VII_ssu_sf"/>
</dbReference>
<comment type="subunit">
    <text evidence="6">Heterooligomer composed of large and small subunits.</text>
</comment>
<dbReference type="HAMAP" id="MF_00337">
    <property type="entry name" value="Exonuc_7_S"/>
    <property type="match status" value="1"/>
</dbReference>
<dbReference type="Pfam" id="PF02609">
    <property type="entry name" value="Exonuc_VII_S"/>
    <property type="match status" value="1"/>
</dbReference>
<dbReference type="EC" id="3.1.11.6" evidence="6"/>
<comment type="subcellular location">
    <subcellularLocation>
        <location evidence="6">Cytoplasm</location>
    </subcellularLocation>
</comment>
<evidence type="ECO:0000313" key="7">
    <source>
        <dbReference type="EMBL" id="WDF83669.1"/>
    </source>
</evidence>
<keyword evidence="2 6" id="KW-0963">Cytoplasm</keyword>